<dbReference type="EMBL" id="RCCT01000004">
    <property type="protein sequence ID" value="RLK03621.1"/>
    <property type="molecule type" value="Genomic_DNA"/>
</dbReference>
<evidence type="ECO:0000256" key="3">
    <source>
        <dbReference type="ARBA" id="ARBA00022989"/>
    </source>
</evidence>
<protein>
    <submittedName>
        <fullName evidence="4">Glycosyl transferase family 2</fullName>
    </submittedName>
</protein>
<dbReference type="PANTHER" id="PTHR21461:SF69">
    <property type="entry name" value="GLYCOSYLTRANSFERASE FAMILY 92 PROTEIN"/>
    <property type="match status" value="1"/>
</dbReference>
<keyword evidence="5" id="KW-1185">Reference proteome</keyword>
<dbReference type="PANTHER" id="PTHR21461">
    <property type="entry name" value="GLYCOSYLTRANSFERASE FAMILY 92 PROTEIN"/>
    <property type="match status" value="1"/>
</dbReference>
<evidence type="ECO:0000313" key="4">
    <source>
        <dbReference type="EMBL" id="RLK03621.1"/>
    </source>
</evidence>
<dbReference type="RefSeq" id="WP_010443012.1">
    <property type="nucleotide sequence ID" value="NZ_AEYW01000022.1"/>
</dbReference>
<organism evidence="4 5">
    <name type="scientific">Ruegeria conchae</name>
    <dbReference type="NCBI Taxonomy" id="981384"/>
    <lineage>
        <taxon>Bacteria</taxon>
        <taxon>Pseudomonadati</taxon>
        <taxon>Pseudomonadota</taxon>
        <taxon>Alphaproteobacteria</taxon>
        <taxon>Rhodobacterales</taxon>
        <taxon>Roseobacteraceae</taxon>
        <taxon>Ruegeria</taxon>
    </lineage>
</organism>
<proteinExistence type="predicted"/>
<keyword evidence="2" id="KW-0812">Transmembrane</keyword>
<accession>A0A497Z5E9</accession>
<comment type="subcellular location">
    <subcellularLocation>
        <location evidence="1">Membrane</location>
        <topology evidence="1">Single-pass membrane protein</topology>
    </subcellularLocation>
</comment>
<dbReference type="Proteomes" id="UP000271700">
    <property type="component" value="Unassembled WGS sequence"/>
</dbReference>
<dbReference type="AlphaFoldDB" id="A0A497Z5E9"/>
<name>A0A497Z5E9_9RHOB</name>
<sequence length="322" mass="36922">MNVGLFSCAKNEGPFILEWVAYHLLIGFDPILIYSNDSTDGTTELLDVLDKNGVISHVLQDLKPGDVPQHEAAEKAYLHPSLIYADWLMWLDSDEFLYCSGPNNQVTDLINRRHGKAEGIAVNWLIFGDGHHATWEPGLITQRFLRRAGSDHRLHQRYKTLFQTSEKIRGFGIHRPHLYKGFQQDGGQFVNASGHPMHDDIYRSGVRRRHAFGTAPKNLISHDWAAVVHYPVKTRDSFELKRLRGQGTKPIDAPDRYSRFREQYWKKYNQNSIVDDRMLAMGDKLQAKVDALLAIPNVSHVHSHCLKVYAQRILERSQHPTP</sequence>
<evidence type="ECO:0000256" key="1">
    <source>
        <dbReference type="ARBA" id="ARBA00004167"/>
    </source>
</evidence>
<reference evidence="4 5" key="1">
    <citation type="submission" date="2018-10" db="EMBL/GenBank/DDBJ databases">
        <title>Genomic Encyclopedia of Archaeal and Bacterial Type Strains, Phase II (KMG-II): from individual species to whole genera.</title>
        <authorList>
            <person name="Goeker M."/>
        </authorList>
    </citation>
    <scope>NUCLEOTIDE SEQUENCE [LARGE SCALE GENOMIC DNA]</scope>
    <source>
        <strain evidence="4 5">DSM 29317</strain>
    </source>
</reference>
<dbReference type="OrthoDB" id="4964299at2"/>
<evidence type="ECO:0000313" key="5">
    <source>
        <dbReference type="Proteomes" id="UP000271700"/>
    </source>
</evidence>
<dbReference type="STRING" id="981384.GCA_000192475_00637"/>
<gene>
    <name evidence="4" type="ORF">CLV75_2999</name>
</gene>
<comment type="caution">
    <text evidence="4">The sequence shown here is derived from an EMBL/GenBank/DDBJ whole genome shotgun (WGS) entry which is preliminary data.</text>
</comment>
<dbReference type="GO" id="GO:0005737">
    <property type="term" value="C:cytoplasm"/>
    <property type="evidence" value="ECO:0007669"/>
    <property type="project" value="TreeGrafter"/>
</dbReference>
<keyword evidence="3" id="KW-1133">Transmembrane helix</keyword>
<dbReference type="GO" id="GO:0016757">
    <property type="term" value="F:glycosyltransferase activity"/>
    <property type="evidence" value="ECO:0007669"/>
    <property type="project" value="TreeGrafter"/>
</dbReference>
<dbReference type="Pfam" id="PF13704">
    <property type="entry name" value="Glyco_tranf_2_4"/>
    <property type="match status" value="1"/>
</dbReference>
<keyword evidence="3" id="KW-0472">Membrane</keyword>
<dbReference type="GO" id="GO:0016020">
    <property type="term" value="C:membrane"/>
    <property type="evidence" value="ECO:0007669"/>
    <property type="project" value="UniProtKB-SubCell"/>
</dbReference>
<evidence type="ECO:0000256" key="2">
    <source>
        <dbReference type="ARBA" id="ARBA00022692"/>
    </source>
</evidence>
<keyword evidence="4" id="KW-0808">Transferase</keyword>